<proteinExistence type="predicted"/>
<feature type="region of interest" description="Disordered" evidence="1">
    <location>
        <begin position="1"/>
        <end position="38"/>
    </location>
</feature>
<organism evidence="3 4">
    <name type="scientific">Neolecta irregularis (strain DAH-3)</name>
    <dbReference type="NCBI Taxonomy" id="1198029"/>
    <lineage>
        <taxon>Eukaryota</taxon>
        <taxon>Fungi</taxon>
        <taxon>Dikarya</taxon>
        <taxon>Ascomycota</taxon>
        <taxon>Taphrinomycotina</taxon>
        <taxon>Neolectales</taxon>
        <taxon>Neolectaceae</taxon>
        <taxon>Neolecta</taxon>
    </lineage>
</organism>
<gene>
    <name evidence="3" type="ORF">NEOLI_004807</name>
</gene>
<reference evidence="3 4" key="1">
    <citation type="submission" date="2016-04" db="EMBL/GenBank/DDBJ databases">
        <title>Evolutionary innovation and constraint leading to complex multicellularity in the Ascomycota.</title>
        <authorList>
            <person name="Cisse O."/>
            <person name="Nguyen A."/>
            <person name="Hewitt D.A."/>
            <person name="Jedd G."/>
            <person name="Stajich J.E."/>
        </authorList>
    </citation>
    <scope>NUCLEOTIDE SEQUENCE [LARGE SCALE GENOMIC DNA]</scope>
    <source>
        <strain evidence="3 4">DAH-3</strain>
    </source>
</reference>
<keyword evidence="2" id="KW-1133">Transmembrane helix</keyword>
<keyword evidence="4" id="KW-1185">Reference proteome</keyword>
<feature type="compositionally biased region" description="Low complexity" evidence="1">
    <location>
        <begin position="13"/>
        <end position="29"/>
    </location>
</feature>
<name>A0A1U7LQ65_NEOID</name>
<feature type="compositionally biased region" description="Polar residues" evidence="1">
    <location>
        <begin position="49"/>
        <end position="60"/>
    </location>
</feature>
<feature type="region of interest" description="Disordered" evidence="1">
    <location>
        <begin position="127"/>
        <end position="151"/>
    </location>
</feature>
<comment type="caution">
    <text evidence="3">The sequence shown here is derived from an EMBL/GenBank/DDBJ whole genome shotgun (WGS) entry which is preliminary data.</text>
</comment>
<dbReference type="EMBL" id="LXFE01000613">
    <property type="protein sequence ID" value="OLL24805.1"/>
    <property type="molecule type" value="Genomic_DNA"/>
</dbReference>
<keyword evidence="2" id="KW-0812">Transmembrane</keyword>
<dbReference type="Proteomes" id="UP000186594">
    <property type="component" value="Unassembled WGS sequence"/>
</dbReference>
<keyword evidence="2" id="KW-0472">Membrane</keyword>
<evidence type="ECO:0000313" key="4">
    <source>
        <dbReference type="Proteomes" id="UP000186594"/>
    </source>
</evidence>
<feature type="transmembrane region" description="Helical" evidence="2">
    <location>
        <begin position="69"/>
        <end position="91"/>
    </location>
</feature>
<evidence type="ECO:0000256" key="2">
    <source>
        <dbReference type="SAM" id="Phobius"/>
    </source>
</evidence>
<feature type="region of interest" description="Disordered" evidence="1">
    <location>
        <begin position="44"/>
        <end position="63"/>
    </location>
</feature>
<evidence type="ECO:0000256" key="1">
    <source>
        <dbReference type="SAM" id="MobiDB-lite"/>
    </source>
</evidence>
<protein>
    <submittedName>
        <fullName evidence="3">Uncharacterized protein</fullName>
    </submittedName>
</protein>
<evidence type="ECO:0000313" key="3">
    <source>
        <dbReference type="EMBL" id="OLL24805.1"/>
    </source>
</evidence>
<sequence>MSDELDLLTSNETPSNLSPTSTKPSSTQPVASSIASSKSPLVYPGPNGQLVSPHQQSGMNQPVAHKSSFRTSLVALVVIAIPFLLLTYCLARKCGCIKRKPKHKMPVYAPSHPIVHHAPPPFYPQQQPYPATYWPNNPDYSRKQQSSYVTQ</sequence>
<dbReference type="AlphaFoldDB" id="A0A1U7LQ65"/>
<accession>A0A1U7LQ65</accession>